<sequence>MTESGFLYPNLFYDSFPNYIAEESAEYIVLKSCYSRNDLTDEEKISIGHYQDIHSYNIQKNNWSIEIPPNWKNKSYCYIMNSCCRYDGFLESLGDCDQKLVCTDISNIDSAISKSRFPSFGFAFRGLDNLNWLPFDLSTQSPVQSSSKLSFTENAYGSFSLRAENALSYTNPDHPILLQLYLTPEMPALFIDNAEYEILRPRGISYIFSKCKFGKWK</sequence>
<dbReference type="Proteomes" id="UP000294855">
    <property type="component" value="Unassembled WGS sequence"/>
</dbReference>
<evidence type="ECO:0000259" key="1">
    <source>
        <dbReference type="Pfam" id="PF03496"/>
    </source>
</evidence>
<feature type="domain" description="ADP ribosyltransferase" evidence="1">
    <location>
        <begin position="37"/>
        <end position="211"/>
    </location>
</feature>
<dbReference type="InterPro" id="IPR003540">
    <property type="entry name" value="ADP-ribosyltransferase"/>
</dbReference>
<keyword evidence="2" id="KW-0808">Transferase</keyword>
<dbReference type="GO" id="GO:0005576">
    <property type="term" value="C:extracellular region"/>
    <property type="evidence" value="ECO:0007669"/>
    <property type="project" value="InterPro"/>
</dbReference>
<dbReference type="SUPFAM" id="SSF56399">
    <property type="entry name" value="ADP-ribosylation"/>
    <property type="match status" value="1"/>
</dbReference>
<dbReference type="AlphaFoldDB" id="A0A484F3J4"/>
<proteinExistence type="predicted"/>
<protein>
    <submittedName>
        <fullName evidence="2">ADP-ribosyltransferase exoenzyme</fullName>
    </submittedName>
</protein>
<keyword evidence="3" id="KW-1185">Reference proteome</keyword>
<dbReference type="GO" id="GO:0016740">
    <property type="term" value="F:transferase activity"/>
    <property type="evidence" value="ECO:0007669"/>
    <property type="project" value="UniProtKB-KW"/>
</dbReference>
<name>A0A484F3J4_9EURY</name>
<dbReference type="Gene3D" id="3.90.176.10">
    <property type="entry name" value="Toxin ADP-ribosyltransferase, Chain A, domain 1"/>
    <property type="match status" value="1"/>
</dbReference>
<evidence type="ECO:0000313" key="3">
    <source>
        <dbReference type="Proteomes" id="UP000294855"/>
    </source>
</evidence>
<dbReference type="Pfam" id="PF03496">
    <property type="entry name" value="ADPrib_exo_Tox"/>
    <property type="match status" value="1"/>
</dbReference>
<dbReference type="RefSeq" id="WP_133517372.1">
    <property type="nucleotide sequence ID" value="NZ_JAHDUW010000003.1"/>
</dbReference>
<gene>
    <name evidence="2" type="ORF">C7391_0909</name>
</gene>
<comment type="caution">
    <text evidence="2">The sequence shown here is derived from an EMBL/GenBank/DDBJ whole genome shotgun (WGS) entry which is preliminary data.</text>
</comment>
<dbReference type="EMBL" id="SNYS01000008">
    <property type="protein sequence ID" value="TDQ68718.1"/>
    <property type="molecule type" value="Genomic_DNA"/>
</dbReference>
<reference evidence="2 3" key="1">
    <citation type="submission" date="2019-03" db="EMBL/GenBank/DDBJ databases">
        <title>Genomic Encyclopedia of Type Strains, Phase IV (KMG-IV): sequencing the most valuable type-strain genomes for metagenomic binning, comparative biology and taxonomic classification.</title>
        <authorList>
            <person name="Goeker M."/>
        </authorList>
    </citation>
    <scope>NUCLEOTIDE SEQUENCE [LARGE SCALE GENOMIC DNA]</scope>
    <source>
        <strain evidence="2 3">DSM 13328</strain>
    </source>
</reference>
<accession>A0A484F3J4</accession>
<evidence type="ECO:0000313" key="2">
    <source>
        <dbReference type="EMBL" id="TDQ68718.1"/>
    </source>
</evidence>
<organism evidence="2 3">
    <name type="scientific">Methanimicrococcus blatticola</name>
    <dbReference type="NCBI Taxonomy" id="91560"/>
    <lineage>
        <taxon>Archaea</taxon>
        <taxon>Methanobacteriati</taxon>
        <taxon>Methanobacteriota</taxon>
        <taxon>Stenosarchaea group</taxon>
        <taxon>Methanomicrobia</taxon>
        <taxon>Methanosarcinales</taxon>
        <taxon>Methanosarcinaceae</taxon>
        <taxon>Methanimicrococcus</taxon>
    </lineage>
</organism>